<sequence length="284" mass="31484">MRTCFLIITALIFWGCPDSASTPDPDSPLGELQFTYLQHDQILYFAIDVASSYRTSSLDTTSTKLQWFGTEKTNTPDPFELKDDGEDGDILKDDGLYSLKIINDSLFLSNPIEYDSSTGKVYLEFQATYGNGLTTFMVEDSFYLGNIIPQIETITAPDTIFLPDSGSVIFQLVTATVKDANGSSDIRGVGFFSYHVDESTFLNEGNIINLYDDGSEVILYEPNFTSGDEDPNDGTYSFKIPVFGPGNSDPELETKTGTFWWIFDAVDMANTHSNPDTHTVVVEP</sequence>
<gene>
    <name evidence="1" type="ORF">METZ01_LOCUS104976</name>
</gene>
<dbReference type="AlphaFoldDB" id="A0A381WI43"/>
<reference evidence="1" key="1">
    <citation type="submission" date="2018-05" db="EMBL/GenBank/DDBJ databases">
        <authorList>
            <person name="Lanie J.A."/>
            <person name="Ng W.-L."/>
            <person name="Kazmierczak K.M."/>
            <person name="Andrzejewski T.M."/>
            <person name="Davidsen T.M."/>
            <person name="Wayne K.J."/>
            <person name="Tettelin H."/>
            <person name="Glass J.I."/>
            <person name="Rusch D."/>
            <person name="Podicherti R."/>
            <person name="Tsui H.-C.T."/>
            <person name="Winkler M.E."/>
        </authorList>
    </citation>
    <scope>NUCLEOTIDE SEQUENCE</scope>
</reference>
<evidence type="ECO:0000313" key="1">
    <source>
        <dbReference type="EMBL" id="SVA52122.1"/>
    </source>
</evidence>
<name>A0A381WI43_9ZZZZ</name>
<organism evidence="1">
    <name type="scientific">marine metagenome</name>
    <dbReference type="NCBI Taxonomy" id="408172"/>
    <lineage>
        <taxon>unclassified sequences</taxon>
        <taxon>metagenomes</taxon>
        <taxon>ecological metagenomes</taxon>
    </lineage>
</organism>
<accession>A0A381WI43</accession>
<dbReference type="EMBL" id="UINC01011869">
    <property type="protein sequence ID" value="SVA52122.1"/>
    <property type="molecule type" value="Genomic_DNA"/>
</dbReference>
<protein>
    <submittedName>
        <fullName evidence="1">Uncharacterized protein</fullName>
    </submittedName>
</protein>
<proteinExistence type="predicted"/>